<evidence type="ECO:0000256" key="4">
    <source>
        <dbReference type="ARBA" id="ARBA00022737"/>
    </source>
</evidence>
<dbReference type="InterPro" id="IPR013083">
    <property type="entry name" value="Znf_RING/FYVE/PHD"/>
</dbReference>
<reference evidence="15 16" key="1">
    <citation type="submission" date="2022-12" db="EMBL/GenBank/DDBJ databases">
        <title>Chromosome-level genome assembly of true bugs.</title>
        <authorList>
            <person name="Ma L."/>
            <person name="Li H."/>
        </authorList>
    </citation>
    <scope>NUCLEOTIDE SEQUENCE [LARGE SCALE GENOMIC DNA]</scope>
    <source>
        <strain evidence="15">Lab_2022b</strain>
    </source>
</reference>
<evidence type="ECO:0000259" key="14">
    <source>
        <dbReference type="PROSITE" id="PS51065"/>
    </source>
</evidence>
<dbReference type="PANTHER" id="PTHR12429">
    <property type="entry name" value="NEURALIZED"/>
    <property type="match status" value="1"/>
</dbReference>
<feature type="domain" description="RING-type" evidence="13">
    <location>
        <begin position="576"/>
        <end position="617"/>
    </location>
</feature>
<evidence type="ECO:0000256" key="7">
    <source>
        <dbReference type="ARBA" id="ARBA00023125"/>
    </source>
</evidence>
<comment type="subcellular location">
    <subcellularLocation>
        <location evidence="1">Nucleus</location>
    </subcellularLocation>
</comment>
<feature type="domain" description="NHR" evidence="14">
    <location>
        <begin position="298"/>
        <end position="453"/>
    </location>
</feature>
<feature type="region of interest" description="Disordered" evidence="12">
    <location>
        <begin position="204"/>
        <end position="232"/>
    </location>
</feature>
<keyword evidence="2" id="KW-0217">Developmental protein</keyword>
<feature type="domain" description="NHR" evidence="14">
    <location>
        <begin position="45"/>
        <end position="199"/>
    </location>
</feature>
<evidence type="ECO:0000256" key="10">
    <source>
        <dbReference type="ARBA" id="ARBA00068495"/>
    </source>
</evidence>
<keyword evidence="8" id="KW-0539">Nucleus</keyword>
<dbReference type="Gene3D" id="3.30.40.10">
    <property type="entry name" value="Zinc/RING finger domain, C3HC4 (zinc finger)"/>
    <property type="match status" value="1"/>
</dbReference>
<proteinExistence type="predicted"/>
<dbReference type="InterPro" id="IPR001841">
    <property type="entry name" value="Znf_RING"/>
</dbReference>
<gene>
    <name evidence="15" type="ORF">O3M35_006695</name>
</gene>
<evidence type="ECO:0000259" key="13">
    <source>
        <dbReference type="PROSITE" id="PS50089"/>
    </source>
</evidence>
<keyword evidence="5 11" id="KW-0863">Zinc-finger</keyword>
<comment type="caution">
    <text evidence="15">The sequence shown here is derived from an EMBL/GenBank/DDBJ whole genome shotgun (WGS) entry which is preliminary data.</text>
</comment>
<dbReference type="InterPro" id="IPR006573">
    <property type="entry name" value="NHR_dom"/>
</dbReference>
<dbReference type="AlphaFoldDB" id="A0AAW1DEE3"/>
<dbReference type="FunFam" id="2.60.120.920:FF:000005">
    <property type="entry name" value="Putative E3 ubiquitin-protein ligase NEURL1B"/>
    <property type="match status" value="2"/>
</dbReference>
<evidence type="ECO:0000256" key="11">
    <source>
        <dbReference type="PROSITE-ProRule" id="PRU00175"/>
    </source>
</evidence>
<dbReference type="GO" id="GO:0003677">
    <property type="term" value="F:DNA binding"/>
    <property type="evidence" value="ECO:0007669"/>
    <property type="project" value="UniProtKB-KW"/>
</dbReference>
<dbReference type="PANTHER" id="PTHR12429:SF6">
    <property type="entry name" value="PROTEIN NEURALIZED"/>
    <property type="match status" value="1"/>
</dbReference>
<dbReference type="PROSITE" id="PS50089">
    <property type="entry name" value="ZF_RING_2"/>
    <property type="match status" value="1"/>
</dbReference>
<evidence type="ECO:0000256" key="1">
    <source>
        <dbReference type="ARBA" id="ARBA00004123"/>
    </source>
</evidence>
<dbReference type="Proteomes" id="UP001461498">
    <property type="component" value="Unassembled WGS sequence"/>
</dbReference>
<dbReference type="CDD" id="cd16647">
    <property type="entry name" value="mRING-HC-C3HC5_NEU1"/>
    <property type="match status" value="1"/>
</dbReference>
<dbReference type="InterPro" id="IPR037962">
    <property type="entry name" value="Neuralized"/>
</dbReference>
<keyword evidence="4" id="KW-0677">Repeat</keyword>
<dbReference type="InterPro" id="IPR043136">
    <property type="entry name" value="B30.2/SPRY_sf"/>
</dbReference>
<evidence type="ECO:0000256" key="2">
    <source>
        <dbReference type="ARBA" id="ARBA00022473"/>
    </source>
</evidence>
<comment type="function">
    <text evidence="9">Involved in neurogenesis. Interacts with other neurogenic proteins in the specification of the neuroblast versus epidermoblast cell fate.</text>
</comment>
<keyword evidence="3" id="KW-0479">Metal-binding</keyword>
<protein>
    <recommendedName>
        <fullName evidence="10">Protein neuralized</fullName>
    </recommendedName>
</protein>
<evidence type="ECO:0000256" key="6">
    <source>
        <dbReference type="ARBA" id="ARBA00022833"/>
    </source>
</evidence>
<evidence type="ECO:0000256" key="9">
    <source>
        <dbReference type="ARBA" id="ARBA00058903"/>
    </source>
</evidence>
<evidence type="ECO:0000313" key="16">
    <source>
        <dbReference type="Proteomes" id="UP001461498"/>
    </source>
</evidence>
<keyword evidence="6" id="KW-0862">Zinc</keyword>
<keyword evidence="7" id="KW-0238">DNA-binding</keyword>
<dbReference type="Pfam" id="PF07177">
    <property type="entry name" value="Neuralized"/>
    <property type="match status" value="2"/>
</dbReference>
<dbReference type="Gene3D" id="2.60.120.920">
    <property type="match status" value="2"/>
</dbReference>
<dbReference type="PROSITE" id="PS51065">
    <property type="entry name" value="NHR"/>
    <property type="match status" value="2"/>
</dbReference>
<evidence type="ECO:0000256" key="8">
    <source>
        <dbReference type="ARBA" id="ARBA00023242"/>
    </source>
</evidence>
<evidence type="ECO:0000256" key="12">
    <source>
        <dbReference type="SAM" id="MobiDB-lite"/>
    </source>
</evidence>
<keyword evidence="16" id="KW-1185">Reference proteome</keyword>
<evidence type="ECO:0000313" key="15">
    <source>
        <dbReference type="EMBL" id="KAK9509359.1"/>
    </source>
</evidence>
<dbReference type="GO" id="GO:0061630">
    <property type="term" value="F:ubiquitin protein ligase activity"/>
    <property type="evidence" value="ECO:0007669"/>
    <property type="project" value="TreeGrafter"/>
</dbReference>
<organism evidence="15 16">
    <name type="scientific">Rhynocoris fuscipes</name>
    <dbReference type="NCBI Taxonomy" id="488301"/>
    <lineage>
        <taxon>Eukaryota</taxon>
        <taxon>Metazoa</taxon>
        <taxon>Ecdysozoa</taxon>
        <taxon>Arthropoda</taxon>
        <taxon>Hexapoda</taxon>
        <taxon>Insecta</taxon>
        <taxon>Pterygota</taxon>
        <taxon>Neoptera</taxon>
        <taxon>Paraneoptera</taxon>
        <taxon>Hemiptera</taxon>
        <taxon>Heteroptera</taxon>
        <taxon>Panheteroptera</taxon>
        <taxon>Cimicomorpha</taxon>
        <taxon>Reduviidae</taxon>
        <taxon>Harpactorinae</taxon>
        <taxon>Harpactorini</taxon>
        <taxon>Rhynocoris</taxon>
    </lineage>
</organism>
<accession>A0AAW1DEE3</accession>
<feature type="compositionally biased region" description="Polar residues" evidence="12">
    <location>
        <begin position="213"/>
        <end position="232"/>
    </location>
</feature>
<evidence type="ECO:0000256" key="5">
    <source>
        <dbReference type="ARBA" id="ARBA00022771"/>
    </source>
</evidence>
<sequence length="629" mass="68697">MGVSALCDIKPPSTKMKMFKRVKRRLGLAGRGISGGQNVTNNLPPLLFHEVHGGNIVITRDGTVARRVESFCKGVAFSDRPVKIAEKIYLKFVGVSNNWSGVLRFGFTSHDPSTMRYCLPKYACPDLTNKPGYWAKALAEKLCEKDAVLYYYVTVGGDVYFGVNGEEKGIFFSGVDTRGQLWAMLDIYGNSTAVQFIDPRQNLNNSQRRRHPQQNPGVIVGQQQQRNSTPSIVQHQDEVEHLILPQLAGLTVHQSSPHQQHHSPQPVVAVEAPDDSCLDDLPAPLPLRFQHPSLKFIPLPLHKTRGRNVRLSADRCIAARTETEFCQGYVFTGRPLALGERIVVQILATEPLYLGALAMGLTSCDPATLGPNNLPDDSDVLLDRPEYWVVSKDVATGPVRGDELSFVITRSGEVQMAKNGGDPVTLMHVDQSLTLWAFFDVYGSTQSIRVLSSAIPVQQHSKCNSCTPSSRAVVPVSAQQERCCPVTVATAPSAGGGTVLVVNLPPPSQNAVVQSSQYPPSTHNSPHLPTYSPTYVEPVGSTSYSTINSTSDGMREWVETSINNSTLTSGGGPSDCSVCYERPVDSVLYTCGHMCMCYECSVQQWRGKGCGHCPICRAVIHDVIRAFKS</sequence>
<dbReference type="SMART" id="SM00184">
    <property type="entry name" value="RING"/>
    <property type="match status" value="1"/>
</dbReference>
<name>A0AAW1DEE3_9HEMI</name>
<dbReference type="GO" id="GO:0008270">
    <property type="term" value="F:zinc ion binding"/>
    <property type="evidence" value="ECO:0007669"/>
    <property type="project" value="UniProtKB-KW"/>
</dbReference>
<dbReference type="Pfam" id="PF13920">
    <property type="entry name" value="zf-C3HC4_3"/>
    <property type="match status" value="1"/>
</dbReference>
<dbReference type="EMBL" id="JAPXFL010000003">
    <property type="protein sequence ID" value="KAK9509359.1"/>
    <property type="molecule type" value="Genomic_DNA"/>
</dbReference>
<dbReference type="SMART" id="SM00588">
    <property type="entry name" value="NEUZ"/>
    <property type="match status" value="2"/>
</dbReference>
<dbReference type="GO" id="GO:0005634">
    <property type="term" value="C:nucleus"/>
    <property type="evidence" value="ECO:0007669"/>
    <property type="project" value="UniProtKB-SubCell"/>
</dbReference>
<evidence type="ECO:0000256" key="3">
    <source>
        <dbReference type="ARBA" id="ARBA00022723"/>
    </source>
</evidence>
<dbReference type="FunFam" id="3.30.40.10:FF:000441">
    <property type="entry name" value="Neuralized, isoform B"/>
    <property type="match status" value="1"/>
</dbReference>
<dbReference type="SUPFAM" id="SSF57850">
    <property type="entry name" value="RING/U-box"/>
    <property type="match status" value="1"/>
</dbReference>